<keyword evidence="4" id="KW-0347">Helicase</keyword>
<comment type="similarity">
    <text evidence="1">Belongs to the DNA2/NAM7 helicase family.</text>
</comment>
<dbReference type="InterPro" id="IPR027417">
    <property type="entry name" value="P-loop_NTPase"/>
</dbReference>
<keyword evidence="3" id="KW-0378">Hydrolase</keyword>
<accession>A0A5A8EJV6</accession>
<dbReference type="InterPro" id="IPR041679">
    <property type="entry name" value="DNA2/NAM7-like_C"/>
</dbReference>
<dbReference type="SUPFAM" id="SSF52540">
    <property type="entry name" value="P-loop containing nucleoside triphosphate hydrolases"/>
    <property type="match status" value="1"/>
</dbReference>
<evidence type="ECO:0000256" key="4">
    <source>
        <dbReference type="ARBA" id="ARBA00022806"/>
    </source>
</evidence>
<comment type="caution">
    <text evidence="8">The sequence shown here is derived from an EMBL/GenBank/DDBJ whole genome shotgun (WGS) entry which is preliminary data.</text>
</comment>
<evidence type="ECO:0000259" key="7">
    <source>
        <dbReference type="SMART" id="SM00382"/>
    </source>
</evidence>
<dbReference type="AlphaFoldDB" id="A0A5A8EJV6"/>
<keyword evidence="2" id="KW-0547">Nucleotide-binding</keyword>
<evidence type="ECO:0000256" key="6">
    <source>
        <dbReference type="SAM" id="MobiDB-lite"/>
    </source>
</evidence>
<dbReference type="PANTHER" id="PTHR43788">
    <property type="entry name" value="DNA2/NAM7 HELICASE FAMILY MEMBER"/>
    <property type="match status" value="1"/>
</dbReference>
<dbReference type="InterPro" id="IPR041677">
    <property type="entry name" value="DNA2/NAM7_AAA_11"/>
</dbReference>
<reference evidence="8 9" key="1">
    <citation type="submission" date="2019-07" db="EMBL/GenBank/DDBJ databases">
        <title>Genomes of Cafeteria roenbergensis.</title>
        <authorList>
            <person name="Fischer M.G."/>
            <person name="Hackl T."/>
            <person name="Roman M."/>
        </authorList>
    </citation>
    <scope>NUCLEOTIDE SEQUENCE [LARGE SCALE GENOMIC DNA]</scope>
    <source>
        <strain evidence="8 9">E4-10P</strain>
    </source>
</reference>
<evidence type="ECO:0000256" key="5">
    <source>
        <dbReference type="ARBA" id="ARBA00022840"/>
    </source>
</evidence>
<name>A0A5A8EJV6_CAFRO</name>
<dbReference type="Gene3D" id="3.40.50.300">
    <property type="entry name" value="P-loop containing nucleotide triphosphate hydrolases"/>
    <property type="match status" value="3"/>
</dbReference>
<evidence type="ECO:0000256" key="2">
    <source>
        <dbReference type="ARBA" id="ARBA00022741"/>
    </source>
</evidence>
<evidence type="ECO:0000256" key="3">
    <source>
        <dbReference type="ARBA" id="ARBA00022801"/>
    </source>
</evidence>
<evidence type="ECO:0000313" key="9">
    <source>
        <dbReference type="Proteomes" id="UP000322899"/>
    </source>
</evidence>
<dbReference type="SMART" id="SM00382">
    <property type="entry name" value="AAA"/>
    <property type="match status" value="1"/>
</dbReference>
<dbReference type="PANTHER" id="PTHR43788:SF16">
    <property type="entry name" value="HELICASE WITH ZINC FINGER 2"/>
    <property type="match status" value="1"/>
</dbReference>
<dbReference type="GO" id="GO:0005524">
    <property type="term" value="F:ATP binding"/>
    <property type="evidence" value="ECO:0007669"/>
    <property type="project" value="UniProtKB-KW"/>
</dbReference>
<gene>
    <name evidence="8" type="ORF">FNF27_02257</name>
</gene>
<dbReference type="GO" id="GO:0016787">
    <property type="term" value="F:hydrolase activity"/>
    <property type="evidence" value="ECO:0007669"/>
    <property type="project" value="UniProtKB-KW"/>
</dbReference>
<dbReference type="Proteomes" id="UP000322899">
    <property type="component" value="Unassembled WGS sequence"/>
</dbReference>
<dbReference type="Pfam" id="PF13087">
    <property type="entry name" value="AAA_12"/>
    <property type="match status" value="1"/>
</dbReference>
<feature type="domain" description="AAA+ ATPase" evidence="7">
    <location>
        <begin position="349"/>
        <end position="553"/>
    </location>
</feature>
<feature type="region of interest" description="Disordered" evidence="6">
    <location>
        <begin position="905"/>
        <end position="952"/>
    </location>
</feature>
<dbReference type="CDD" id="cd18808">
    <property type="entry name" value="SF1_C_Upf1"/>
    <property type="match status" value="1"/>
</dbReference>
<organism evidence="8 9">
    <name type="scientific">Cafeteria roenbergensis</name>
    <name type="common">Marine flagellate</name>
    <dbReference type="NCBI Taxonomy" id="33653"/>
    <lineage>
        <taxon>Eukaryota</taxon>
        <taxon>Sar</taxon>
        <taxon>Stramenopiles</taxon>
        <taxon>Bigyra</taxon>
        <taxon>Opalozoa</taxon>
        <taxon>Bicosoecida</taxon>
        <taxon>Cafeteriaceae</taxon>
        <taxon>Cafeteria</taxon>
    </lineage>
</organism>
<protein>
    <recommendedName>
        <fullName evidence="7">AAA+ ATPase domain-containing protein</fullName>
    </recommendedName>
</protein>
<proteinExistence type="inferred from homology"/>
<dbReference type="Pfam" id="PF13086">
    <property type="entry name" value="AAA_11"/>
    <property type="match status" value="2"/>
</dbReference>
<evidence type="ECO:0000256" key="1">
    <source>
        <dbReference type="ARBA" id="ARBA00007913"/>
    </source>
</evidence>
<dbReference type="EMBL" id="VLTO01000009">
    <property type="protein sequence ID" value="KAA0176200.1"/>
    <property type="molecule type" value="Genomic_DNA"/>
</dbReference>
<dbReference type="OrthoDB" id="6513042at2759"/>
<dbReference type="GO" id="GO:0043139">
    <property type="term" value="F:5'-3' DNA helicase activity"/>
    <property type="evidence" value="ECO:0007669"/>
    <property type="project" value="TreeGrafter"/>
</dbReference>
<keyword evidence="5" id="KW-0067">ATP-binding</keyword>
<dbReference type="InterPro" id="IPR050534">
    <property type="entry name" value="Coronavir_polyprotein_1ab"/>
</dbReference>
<dbReference type="InterPro" id="IPR003593">
    <property type="entry name" value="AAA+_ATPase"/>
</dbReference>
<sequence>MALGAVRSLPRAVVSGEQPPCALVPQSSMAETAAASSGAGAHATDAGDAERWPLGGLAGDKPLRLGRPSRASDLLPAASALVRSLGTGLAAVKALTEAVTSTDAWASDCASWRTTDPGQDLTEDGLKLVVKAAPVLVCTPVLSVTGADTKNFVQEMMRQALLVRIENSESIRRTKDAVATGVDCTSDGHSVLLTARDFAALRQLRTWCFGGKLEEGREIDVSWQEGRRTLRASVEVVSIKSLGTEFKIVGKPSDRNRRGPRVPHLQTVTVSRGHFDTDLPTVLDTMLSLTARPSLMKAIAQTVFPKRPDSPLGASDADPAPGPSEATFTWVNTCLNDMQKAAVRTILAKTQLHVVQGPPGTGKSTTLCELVHQQLARNPRSQILVMSHSNVAVDLLTAALLDGSTGRRVAKERLVRWRSRGRRTAHIINDLGPDKARLVDSVTSGIGHPENPSQFQLDTAQVLAMTLSMAGKLGRLPSPPDFDLIICDEMSQATDADLIPALQGPFRARLAFKPGATPPTLVLAGDPDQLGPVVHSRLARLLGRSISCLERLTTAGGLASQTRPASRAAWARAMGCALHRSFDNATSEAQKEDLKKLVRESVDELWETPGFEADGTDAARSGPPDCTRVLRLDDSYRCHPDIARLWSGLTYTGKVKAARGSFDREGFERGDKASRAVIEALAAKFDGRVVAGPHKDAAVEGLKRKHKSLHEPLADVLRGRPAGDSSAPRVIVVLTDGDACEAKDGTSLSNEPEANIVVGGIAAALEAGISPKDIASVSPYAHQAFMVFEKIQSEHPETASDLRGGTIEKFQGQEVSIEFLSLAMTSGHAVDSSHPELTARFASERKRINVAISRARDLLVLVGHPEFMESAPNLATIIAYAATIGGLVDATEAQEWAEGYHFEDGDEAQPAASGPAVHDGEAQPAGAAAATAAAEEPGDEASEDPSAAVAAT</sequence>
<dbReference type="InterPro" id="IPR047187">
    <property type="entry name" value="SF1_C_Upf1"/>
</dbReference>
<feature type="compositionally biased region" description="Low complexity" evidence="6">
    <location>
        <begin position="922"/>
        <end position="935"/>
    </location>
</feature>
<evidence type="ECO:0000313" key="8">
    <source>
        <dbReference type="EMBL" id="KAA0176200.1"/>
    </source>
</evidence>